<evidence type="ECO:0000256" key="1">
    <source>
        <dbReference type="ARBA" id="ARBA00022448"/>
    </source>
</evidence>
<dbReference type="OrthoDB" id="6461291at2"/>
<name>A0A495V826_9GAMM</name>
<dbReference type="Gene3D" id="3.40.50.300">
    <property type="entry name" value="P-loop containing nucleotide triphosphate hydrolases"/>
    <property type="match status" value="1"/>
</dbReference>
<organism evidence="7 8">
    <name type="scientific">Thiocapsa rosea</name>
    <dbReference type="NCBI Taxonomy" id="69360"/>
    <lineage>
        <taxon>Bacteria</taxon>
        <taxon>Pseudomonadati</taxon>
        <taxon>Pseudomonadota</taxon>
        <taxon>Gammaproteobacteria</taxon>
        <taxon>Chromatiales</taxon>
        <taxon>Chromatiaceae</taxon>
        <taxon>Thiocapsa</taxon>
    </lineage>
</organism>
<dbReference type="SMART" id="SM00382">
    <property type="entry name" value="AAA"/>
    <property type="match status" value="1"/>
</dbReference>
<evidence type="ECO:0000256" key="3">
    <source>
        <dbReference type="ARBA" id="ARBA00022840"/>
    </source>
</evidence>
<dbReference type="Proteomes" id="UP000274556">
    <property type="component" value="Unassembled WGS sequence"/>
</dbReference>
<dbReference type="InterPro" id="IPR017871">
    <property type="entry name" value="ABC_transporter-like_CS"/>
</dbReference>
<accession>A0A495V826</accession>
<dbReference type="InterPro" id="IPR003593">
    <property type="entry name" value="AAA+_ATPase"/>
</dbReference>
<dbReference type="RefSeq" id="WP_120797080.1">
    <property type="nucleotide sequence ID" value="NZ_RBXL01000001.1"/>
</dbReference>
<dbReference type="PANTHER" id="PTHR42794:SF1">
    <property type="entry name" value="HEMIN IMPORT ATP-BINDING PROTEIN HMUV"/>
    <property type="match status" value="1"/>
</dbReference>
<sequence>MLKGEEIGVRIGTHRLLDGVGCVVRPGELVVVLGPNGAGKSTLLRVLSGDLTPTTGAVSLNGRRLRNWSPLMLARQRAVLPQQSALSFPFRVEDVVRMGRSPHRAVTLVRQEAIVREAMRRADVLHLAGRLYPSLSGGERQRVQLARVLAQIWEPTDLGPRYLLLDEPTSALDIAHQHQLLEIAREMLAGGELGVLAILHDLNLASAYADRILLLKDGRVAAAGSVAEIMDRGHLESVFGIPVQTLEHPSLAGRRLVITGSGAS</sequence>
<dbReference type="CDD" id="cd03214">
    <property type="entry name" value="ABC_Iron-Siderophores_B12_Hemin"/>
    <property type="match status" value="1"/>
</dbReference>
<keyword evidence="2" id="KW-0547">Nucleotide-binding</keyword>
<dbReference type="PANTHER" id="PTHR42794">
    <property type="entry name" value="HEMIN IMPORT ATP-BINDING PROTEIN HMUV"/>
    <property type="match status" value="1"/>
</dbReference>
<evidence type="ECO:0000256" key="5">
    <source>
        <dbReference type="ARBA" id="ARBA00037066"/>
    </source>
</evidence>
<dbReference type="SUPFAM" id="SSF52540">
    <property type="entry name" value="P-loop containing nucleoside triphosphate hydrolases"/>
    <property type="match status" value="1"/>
</dbReference>
<dbReference type="InterPro" id="IPR027417">
    <property type="entry name" value="P-loop_NTPase"/>
</dbReference>
<dbReference type="NCBIfam" id="NF010068">
    <property type="entry name" value="PRK13548.1"/>
    <property type="match status" value="1"/>
</dbReference>
<evidence type="ECO:0000313" key="7">
    <source>
        <dbReference type="EMBL" id="RKT44665.1"/>
    </source>
</evidence>
<dbReference type="EMBL" id="RBXL01000001">
    <property type="protein sequence ID" value="RKT44665.1"/>
    <property type="molecule type" value="Genomic_DNA"/>
</dbReference>
<gene>
    <name evidence="7" type="ORF">BDD21_2058</name>
</gene>
<dbReference type="InterPro" id="IPR003439">
    <property type="entry name" value="ABC_transporter-like_ATP-bd"/>
</dbReference>
<evidence type="ECO:0000259" key="6">
    <source>
        <dbReference type="PROSITE" id="PS50893"/>
    </source>
</evidence>
<dbReference type="AlphaFoldDB" id="A0A495V826"/>
<evidence type="ECO:0000313" key="8">
    <source>
        <dbReference type="Proteomes" id="UP000274556"/>
    </source>
</evidence>
<proteinExistence type="predicted"/>
<dbReference type="PROSITE" id="PS00211">
    <property type="entry name" value="ABC_TRANSPORTER_1"/>
    <property type="match status" value="1"/>
</dbReference>
<keyword evidence="8" id="KW-1185">Reference proteome</keyword>
<dbReference type="GO" id="GO:0005524">
    <property type="term" value="F:ATP binding"/>
    <property type="evidence" value="ECO:0007669"/>
    <property type="project" value="UniProtKB-KW"/>
</dbReference>
<evidence type="ECO:0000256" key="4">
    <source>
        <dbReference type="ARBA" id="ARBA00022967"/>
    </source>
</evidence>
<comment type="function">
    <text evidence="5">Part of the ABC transporter complex HmuTUV involved in hemin import. Responsible for energy coupling to the transport system.</text>
</comment>
<feature type="domain" description="ABC transporter" evidence="6">
    <location>
        <begin position="2"/>
        <end position="242"/>
    </location>
</feature>
<comment type="caution">
    <text evidence="7">The sequence shown here is derived from an EMBL/GenBank/DDBJ whole genome shotgun (WGS) entry which is preliminary data.</text>
</comment>
<keyword evidence="3 7" id="KW-0067">ATP-binding</keyword>
<evidence type="ECO:0000256" key="2">
    <source>
        <dbReference type="ARBA" id="ARBA00022741"/>
    </source>
</evidence>
<dbReference type="Pfam" id="PF00005">
    <property type="entry name" value="ABC_tran"/>
    <property type="match status" value="1"/>
</dbReference>
<dbReference type="PROSITE" id="PS50893">
    <property type="entry name" value="ABC_TRANSPORTER_2"/>
    <property type="match status" value="1"/>
</dbReference>
<reference evidence="7 8" key="1">
    <citation type="submission" date="2018-10" db="EMBL/GenBank/DDBJ databases">
        <title>Genomic Encyclopedia of Archaeal and Bacterial Type Strains, Phase II (KMG-II): from individual species to whole genera.</title>
        <authorList>
            <person name="Goeker M."/>
        </authorList>
    </citation>
    <scope>NUCLEOTIDE SEQUENCE [LARGE SCALE GENOMIC DNA]</scope>
    <source>
        <strain evidence="7 8">DSM 235</strain>
    </source>
</reference>
<protein>
    <submittedName>
        <fullName evidence="7">Iron complex transport system ATP-binding protein</fullName>
    </submittedName>
</protein>
<keyword evidence="1" id="KW-0813">Transport</keyword>
<keyword evidence="4" id="KW-1278">Translocase</keyword>
<dbReference type="GO" id="GO:0016887">
    <property type="term" value="F:ATP hydrolysis activity"/>
    <property type="evidence" value="ECO:0007669"/>
    <property type="project" value="InterPro"/>
</dbReference>